<keyword evidence="5" id="KW-1185">Reference proteome</keyword>
<accession>A0A7W8QPL6</accession>
<proteinExistence type="predicted"/>
<name>A0A7W8QPL6_9ACTN</name>
<dbReference type="EMBL" id="JACHDB010000001">
    <property type="protein sequence ID" value="MBB5433844.1"/>
    <property type="molecule type" value="Genomic_DNA"/>
</dbReference>
<sequence>MSDTETERRMLDTAKQMVHESGLTVSLEHIGLEDVIRDAGVSRSAVYRRWPYKDLFFSDLIKELARGSDPAISGSNPEALAAVRRIVLDRLDWLRVPEQRVALAAEVARQGALREVETFHESPQWRTYLALHATFLSLPEGELRDEVQSALTASERGVRARLAETYERMSALLGIRLRAESGASFETLAGLANAVIRGLVIMVPSTPGIITETAPANPFGAPEEAEWSQPGLGLGSLFTALVEPDPEAVFDDARIEEVRRTLLAEERP</sequence>
<comment type="caution">
    <text evidence="4">The sequence shown here is derived from an EMBL/GenBank/DDBJ whole genome shotgun (WGS) entry which is preliminary data.</text>
</comment>
<feature type="domain" description="HTH tetR-type" evidence="3">
    <location>
        <begin position="4"/>
        <end position="68"/>
    </location>
</feature>
<dbReference type="Gene3D" id="1.10.357.10">
    <property type="entry name" value="Tetracycline Repressor, domain 2"/>
    <property type="match status" value="1"/>
</dbReference>
<dbReference type="InterPro" id="IPR001647">
    <property type="entry name" value="HTH_TetR"/>
</dbReference>
<evidence type="ECO:0000256" key="2">
    <source>
        <dbReference type="PROSITE-ProRule" id="PRU00335"/>
    </source>
</evidence>
<evidence type="ECO:0000313" key="4">
    <source>
        <dbReference type="EMBL" id="MBB5433844.1"/>
    </source>
</evidence>
<dbReference type="Proteomes" id="UP000572635">
    <property type="component" value="Unassembled WGS sequence"/>
</dbReference>
<dbReference type="GO" id="GO:0003677">
    <property type="term" value="F:DNA binding"/>
    <property type="evidence" value="ECO:0007669"/>
    <property type="project" value="UniProtKB-UniRule"/>
</dbReference>
<dbReference type="SUPFAM" id="SSF46689">
    <property type="entry name" value="Homeodomain-like"/>
    <property type="match status" value="1"/>
</dbReference>
<evidence type="ECO:0000313" key="5">
    <source>
        <dbReference type="Proteomes" id="UP000572635"/>
    </source>
</evidence>
<organism evidence="4 5">
    <name type="scientific">Nocardiopsis composta</name>
    <dbReference type="NCBI Taxonomy" id="157465"/>
    <lineage>
        <taxon>Bacteria</taxon>
        <taxon>Bacillati</taxon>
        <taxon>Actinomycetota</taxon>
        <taxon>Actinomycetes</taxon>
        <taxon>Streptosporangiales</taxon>
        <taxon>Nocardiopsidaceae</taxon>
        <taxon>Nocardiopsis</taxon>
    </lineage>
</organism>
<evidence type="ECO:0000259" key="3">
    <source>
        <dbReference type="PROSITE" id="PS50977"/>
    </source>
</evidence>
<protein>
    <submittedName>
        <fullName evidence="4">AcrR family transcriptional regulator</fullName>
    </submittedName>
</protein>
<gene>
    <name evidence="4" type="ORF">HDA36_003928</name>
</gene>
<dbReference type="PROSITE" id="PS50977">
    <property type="entry name" value="HTH_TETR_2"/>
    <property type="match status" value="1"/>
</dbReference>
<dbReference type="RefSeq" id="WP_184393955.1">
    <property type="nucleotide sequence ID" value="NZ_BAAAJD010000065.1"/>
</dbReference>
<feature type="DNA-binding region" description="H-T-H motif" evidence="2">
    <location>
        <begin position="31"/>
        <end position="50"/>
    </location>
</feature>
<dbReference type="InterPro" id="IPR009057">
    <property type="entry name" value="Homeodomain-like_sf"/>
</dbReference>
<evidence type="ECO:0000256" key="1">
    <source>
        <dbReference type="ARBA" id="ARBA00023125"/>
    </source>
</evidence>
<dbReference type="AlphaFoldDB" id="A0A7W8QPL6"/>
<reference evidence="4 5" key="1">
    <citation type="submission" date="2020-08" db="EMBL/GenBank/DDBJ databases">
        <title>Sequencing the genomes of 1000 actinobacteria strains.</title>
        <authorList>
            <person name="Klenk H.-P."/>
        </authorList>
    </citation>
    <scope>NUCLEOTIDE SEQUENCE [LARGE SCALE GENOMIC DNA]</scope>
    <source>
        <strain evidence="4 5">DSM 44551</strain>
    </source>
</reference>
<keyword evidence="1 2" id="KW-0238">DNA-binding</keyword>